<organism evidence="17 18">
    <name type="scientific">Saliniradius amylolyticus</name>
    <dbReference type="NCBI Taxonomy" id="2183582"/>
    <lineage>
        <taxon>Bacteria</taxon>
        <taxon>Pseudomonadati</taxon>
        <taxon>Pseudomonadota</taxon>
        <taxon>Gammaproteobacteria</taxon>
        <taxon>Alteromonadales</taxon>
        <taxon>Alteromonadaceae</taxon>
        <taxon>Saliniradius</taxon>
    </lineage>
</organism>
<dbReference type="InterPro" id="IPR005467">
    <property type="entry name" value="His_kinase_dom"/>
</dbReference>
<dbReference type="SMART" id="SM00086">
    <property type="entry name" value="PAC"/>
    <property type="match status" value="3"/>
</dbReference>
<dbReference type="InterPro" id="IPR004358">
    <property type="entry name" value="Sig_transdc_His_kin-like_C"/>
</dbReference>
<dbReference type="SMART" id="SM00091">
    <property type="entry name" value="PAS"/>
    <property type="match status" value="4"/>
</dbReference>
<keyword evidence="8" id="KW-0902">Two-component regulatory system</keyword>
<dbReference type="InterPro" id="IPR003661">
    <property type="entry name" value="HisK_dim/P_dom"/>
</dbReference>
<dbReference type="GO" id="GO:0008168">
    <property type="term" value="F:methyltransferase activity"/>
    <property type="evidence" value="ECO:0007669"/>
    <property type="project" value="UniProtKB-KW"/>
</dbReference>
<evidence type="ECO:0000256" key="9">
    <source>
        <dbReference type="ARBA" id="ARBA00059827"/>
    </source>
</evidence>
<evidence type="ECO:0000259" key="13">
    <source>
        <dbReference type="PROSITE" id="PS50109"/>
    </source>
</evidence>
<feature type="transmembrane region" description="Helical" evidence="12">
    <location>
        <begin position="12"/>
        <end position="33"/>
    </location>
</feature>
<dbReference type="InterPro" id="IPR035965">
    <property type="entry name" value="PAS-like_dom_sf"/>
</dbReference>
<feature type="domain" description="PAS" evidence="15">
    <location>
        <begin position="650"/>
        <end position="704"/>
    </location>
</feature>
<dbReference type="NCBIfam" id="TIGR00229">
    <property type="entry name" value="sensory_box"/>
    <property type="match status" value="3"/>
</dbReference>
<evidence type="ECO:0000259" key="14">
    <source>
        <dbReference type="PROSITE" id="PS50110"/>
    </source>
</evidence>
<reference evidence="17 18" key="1">
    <citation type="submission" date="2018-05" db="EMBL/GenBank/DDBJ databases">
        <title>Salinimonas sp. HMF8227 Genome sequencing and assembly.</title>
        <authorList>
            <person name="Kang H."/>
            <person name="Kang J."/>
            <person name="Cha I."/>
            <person name="Kim H."/>
            <person name="Joh K."/>
        </authorList>
    </citation>
    <scope>NUCLEOTIDE SEQUENCE [LARGE SCALE GENOMIC DNA]</scope>
    <source>
        <strain evidence="17 18">HMF8227</strain>
    </source>
</reference>
<dbReference type="GO" id="GO:0005524">
    <property type="term" value="F:ATP binding"/>
    <property type="evidence" value="ECO:0007669"/>
    <property type="project" value="UniProtKB-KW"/>
</dbReference>
<dbReference type="InterPro" id="IPR000014">
    <property type="entry name" value="PAS"/>
</dbReference>
<dbReference type="Proteomes" id="UP000245728">
    <property type="component" value="Chromosome"/>
</dbReference>
<evidence type="ECO:0000313" key="18">
    <source>
        <dbReference type="Proteomes" id="UP000245728"/>
    </source>
</evidence>
<evidence type="ECO:0000259" key="15">
    <source>
        <dbReference type="PROSITE" id="PS50112"/>
    </source>
</evidence>
<feature type="modified residue" description="4-aspartylphosphate" evidence="11">
    <location>
        <position position="1210"/>
    </location>
</feature>
<dbReference type="SUPFAM" id="SSF55785">
    <property type="entry name" value="PYP-like sensor domain (PAS domain)"/>
    <property type="match status" value="4"/>
</dbReference>
<sequence length="1278" mass="144029">MTRQAGLRKTTGRWVVLLGAFVLVADALILMLLSDDDDLLKPYRTELTQLKQQILSITARQNDDTINPTWLREQIKTLRPQMPVVLLNSELAFIPNQPDFQSLSLPSADEIERSLKSSNFHAGMGSLKIIHPQERWLALLPVVPQPARLASEAPSYLLVPLPEEPQETLLNNEIFPAVLIINALLGYLFWLVYTKRFTPLKGAGTHYLNFSRQPDASIPPSVLAPDNAGSYKPDDAVRFVAQSEFTALLQSIPDAALIFDHNKEVIEANSAALQLLECEPSQLQGKKVESLMGIQDRQGHSLLSRPAVELLPNRGDIISFSDCQLKTGPGHTHLVSLTLSCLSRGGKGQRRAVLIISDESALEQMRYESQQQKYLLNAMYSHTPALVYLKDRRSVYLMANNAFAEFIGRSQEHIIGQRPQQLFEGAVLEQLQALEQEVLDSGLPVTREIEHLTRTPRTFLYQEFPLKDSQGNVRYTGGIASDVTAERQLENTLQALATDSSARSGDSFFNSLVKQLQRLTKADFVFIGETIKRPHQMMVIAANHKGQEHPLFCYYTDNSPCQATLQQQGYYSVDLQSEFPNNQIYHLLNLHYYQAMPLLDAEGQAIGVMTLSYESEPEDPHWLKSTLELFCSRVSAELSRERLQRHLHRLSSKLSSHIENTPLAVIEWNSEFTVLNWNHSAEKLFGYSADEAIGHPLNTLIIAPIRWAYDSAILNYVVVNRTNNKCTHTNVSQDGREVLCEWENTVILNDLGEVESVISVIKDVTAERRLLFKIQQKELEQRQMLNSMVDAIITIDNHGLITSFNHSAETLFGYSEQDILGQNVKILMPANIRRHHDHYLAEHMRTGITKLIGTSREVMGVKSDGTEFPMRLSVNKLPGSNNDGEPHFIGSCTDITQEKQKDQQLKHSMKMDALGRLTGGVAHDFNNLLGIVSGYAELLDMSLDDDALRQYAAEILKASHRGERLTSRLLKFTRKRAAEPKPININNTLEEQREMLQRSLTPTIEIDFSLTPNLPQVSVDVSEFEDALLNLCINAKHAMDGQGRLSIRTYDYQGASKSEEDVVKRQWVVMQVEDEGIGMTEEVKQRLFEPFFSTKDEEKGTGLGLSQVYGFVDRASGFIEVDSEPNKGARFSLYFPAIDANEHTQKEEDSVMNPPYYGNETLLIVDDEVALADVLTTTLKHYGYQLLSANSAEQALEVLEHQPVDLVISDVVMKHQSGFELASQVKHRFKLPVLLISGYYDESERRNNDQSYTQLIHKPFSARTLLEAIRNTLENKGA</sequence>
<protein>
    <recommendedName>
        <fullName evidence="10">Sensor protein FixL</fullName>
        <ecNumber evidence="2">2.7.13.3</ecNumber>
    </recommendedName>
</protein>
<dbReference type="PRINTS" id="PR00344">
    <property type="entry name" value="BCTRLSENSOR"/>
</dbReference>
<dbReference type="PANTHER" id="PTHR43065:SF42">
    <property type="entry name" value="TWO-COMPONENT SENSOR PPRA"/>
    <property type="match status" value="1"/>
</dbReference>
<dbReference type="SUPFAM" id="SSF55781">
    <property type="entry name" value="GAF domain-like"/>
    <property type="match status" value="1"/>
</dbReference>
<keyword evidence="12" id="KW-0472">Membrane</keyword>
<proteinExistence type="predicted"/>
<dbReference type="GO" id="GO:0006355">
    <property type="term" value="P:regulation of DNA-templated transcription"/>
    <property type="evidence" value="ECO:0007669"/>
    <property type="project" value="InterPro"/>
</dbReference>
<dbReference type="Gene3D" id="3.30.450.20">
    <property type="entry name" value="PAS domain"/>
    <property type="match status" value="4"/>
</dbReference>
<feature type="domain" description="PAS" evidence="15">
    <location>
        <begin position="241"/>
        <end position="298"/>
    </location>
</feature>
<dbReference type="EC" id="2.7.13.3" evidence="2"/>
<dbReference type="AlphaFoldDB" id="A0A2S2E390"/>
<dbReference type="Pfam" id="PF00072">
    <property type="entry name" value="Response_reg"/>
    <property type="match status" value="1"/>
</dbReference>
<dbReference type="Pfam" id="PF13426">
    <property type="entry name" value="PAS_9"/>
    <property type="match status" value="1"/>
</dbReference>
<dbReference type="SUPFAM" id="SSF55874">
    <property type="entry name" value="ATPase domain of HSP90 chaperone/DNA topoisomerase II/histidine kinase"/>
    <property type="match status" value="1"/>
</dbReference>
<dbReference type="RefSeq" id="WP_109339714.1">
    <property type="nucleotide sequence ID" value="NZ_CP029347.1"/>
</dbReference>
<dbReference type="OrthoDB" id="9772100at2"/>
<keyword evidence="4 17" id="KW-0808">Transferase</keyword>
<keyword evidence="6" id="KW-0418">Kinase</keyword>
<dbReference type="InterPro" id="IPR036097">
    <property type="entry name" value="HisK_dim/P_sf"/>
</dbReference>
<comment type="function">
    <text evidence="9">Putative oxygen sensor; modulates the activity of FixJ, a transcriptional activator of nitrogen fixation fixK gene. FixL probably acts as a kinase that phosphorylates FixJ.</text>
</comment>
<feature type="domain" description="PAC" evidence="16">
    <location>
        <begin position="445"/>
        <end position="495"/>
    </location>
</feature>
<dbReference type="Pfam" id="PF08448">
    <property type="entry name" value="PAS_4"/>
    <property type="match status" value="1"/>
</dbReference>
<keyword evidence="17" id="KW-0378">Hydrolase</keyword>
<dbReference type="PROSITE" id="PS50113">
    <property type="entry name" value="PAC"/>
    <property type="match status" value="2"/>
</dbReference>
<evidence type="ECO:0000313" key="17">
    <source>
        <dbReference type="EMBL" id="AWL12111.1"/>
    </source>
</evidence>
<dbReference type="PANTHER" id="PTHR43065">
    <property type="entry name" value="SENSOR HISTIDINE KINASE"/>
    <property type="match status" value="1"/>
</dbReference>
<dbReference type="SUPFAM" id="SSF47384">
    <property type="entry name" value="Homodimeric domain of signal transducing histidine kinase"/>
    <property type="match status" value="1"/>
</dbReference>
<dbReference type="FunFam" id="3.30.450.20:FF:000060">
    <property type="entry name" value="Sensor protein FixL"/>
    <property type="match status" value="1"/>
</dbReference>
<evidence type="ECO:0000256" key="5">
    <source>
        <dbReference type="ARBA" id="ARBA00022741"/>
    </source>
</evidence>
<dbReference type="KEGG" id="salh:HMF8227_01638"/>
<dbReference type="Pfam" id="PF00512">
    <property type="entry name" value="HisKA"/>
    <property type="match status" value="1"/>
</dbReference>
<dbReference type="Gene3D" id="3.40.50.2300">
    <property type="match status" value="1"/>
</dbReference>
<dbReference type="PROSITE" id="PS50112">
    <property type="entry name" value="PAS"/>
    <property type="match status" value="4"/>
</dbReference>
<keyword evidence="17" id="KW-0489">Methyltransferase</keyword>
<feature type="domain" description="PAS" evidence="15">
    <location>
        <begin position="777"/>
        <end position="847"/>
    </location>
</feature>
<dbReference type="InterPro" id="IPR001610">
    <property type="entry name" value="PAC"/>
</dbReference>
<evidence type="ECO:0000256" key="11">
    <source>
        <dbReference type="PROSITE-ProRule" id="PRU00169"/>
    </source>
</evidence>
<evidence type="ECO:0000256" key="7">
    <source>
        <dbReference type="ARBA" id="ARBA00022840"/>
    </source>
</evidence>
<feature type="domain" description="Histidine kinase" evidence="13">
    <location>
        <begin position="920"/>
        <end position="1139"/>
    </location>
</feature>
<dbReference type="EMBL" id="CP029347">
    <property type="protein sequence ID" value="AWL12111.1"/>
    <property type="molecule type" value="Genomic_DNA"/>
</dbReference>
<dbReference type="Pfam" id="PF00989">
    <property type="entry name" value="PAS"/>
    <property type="match status" value="2"/>
</dbReference>
<dbReference type="GO" id="GO:0000155">
    <property type="term" value="F:phosphorelay sensor kinase activity"/>
    <property type="evidence" value="ECO:0007669"/>
    <property type="project" value="InterPro"/>
</dbReference>
<dbReference type="GO" id="GO:0032259">
    <property type="term" value="P:methylation"/>
    <property type="evidence" value="ECO:0007669"/>
    <property type="project" value="UniProtKB-KW"/>
</dbReference>
<dbReference type="Gene3D" id="1.10.287.130">
    <property type="match status" value="1"/>
</dbReference>
<accession>A0A2S2E390</accession>
<dbReference type="SUPFAM" id="SSF52172">
    <property type="entry name" value="CheY-like"/>
    <property type="match status" value="1"/>
</dbReference>
<dbReference type="Gene3D" id="3.30.565.10">
    <property type="entry name" value="Histidine kinase-like ATPase, C-terminal domain"/>
    <property type="match status" value="1"/>
</dbReference>
<evidence type="ECO:0000256" key="6">
    <source>
        <dbReference type="ARBA" id="ARBA00022777"/>
    </source>
</evidence>
<feature type="domain" description="PAS" evidence="15">
    <location>
        <begin position="372"/>
        <end position="442"/>
    </location>
</feature>
<feature type="domain" description="PAC" evidence="16">
    <location>
        <begin position="854"/>
        <end position="907"/>
    </location>
</feature>
<dbReference type="SMART" id="SM00387">
    <property type="entry name" value="HATPase_c"/>
    <property type="match status" value="1"/>
</dbReference>
<evidence type="ECO:0000256" key="8">
    <source>
        <dbReference type="ARBA" id="ARBA00023012"/>
    </source>
</evidence>
<dbReference type="PROSITE" id="PS50110">
    <property type="entry name" value="RESPONSE_REGULATORY"/>
    <property type="match status" value="1"/>
</dbReference>
<evidence type="ECO:0000256" key="1">
    <source>
        <dbReference type="ARBA" id="ARBA00000085"/>
    </source>
</evidence>
<feature type="domain" description="Response regulatory" evidence="14">
    <location>
        <begin position="1161"/>
        <end position="1273"/>
    </location>
</feature>
<evidence type="ECO:0000256" key="10">
    <source>
        <dbReference type="ARBA" id="ARBA00070616"/>
    </source>
</evidence>
<dbReference type="CDD" id="cd00130">
    <property type="entry name" value="PAS"/>
    <property type="match status" value="4"/>
</dbReference>
<dbReference type="InterPro" id="IPR000700">
    <property type="entry name" value="PAS-assoc_C"/>
</dbReference>
<keyword evidence="18" id="KW-1185">Reference proteome</keyword>
<keyword evidence="12" id="KW-0812">Transmembrane</keyword>
<keyword evidence="3 11" id="KW-0597">Phosphoprotein</keyword>
<evidence type="ECO:0000256" key="3">
    <source>
        <dbReference type="ARBA" id="ARBA00022553"/>
    </source>
</evidence>
<keyword evidence="5" id="KW-0547">Nucleotide-binding</keyword>
<dbReference type="SMART" id="SM00448">
    <property type="entry name" value="REC"/>
    <property type="match status" value="1"/>
</dbReference>
<dbReference type="InterPro" id="IPR013767">
    <property type="entry name" value="PAS_fold"/>
</dbReference>
<evidence type="ECO:0000256" key="2">
    <source>
        <dbReference type="ARBA" id="ARBA00012438"/>
    </source>
</evidence>
<dbReference type="CDD" id="cd00082">
    <property type="entry name" value="HisKA"/>
    <property type="match status" value="1"/>
</dbReference>
<evidence type="ECO:0000259" key="16">
    <source>
        <dbReference type="PROSITE" id="PS50113"/>
    </source>
</evidence>
<evidence type="ECO:0000256" key="4">
    <source>
        <dbReference type="ARBA" id="ARBA00022679"/>
    </source>
</evidence>
<dbReference type="InterPro" id="IPR036890">
    <property type="entry name" value="HATPase_C_sf"/>
</dbReference>
<dbReference type="InterPro" id="IPR013656">
    <property type="entry name" value="PAS_4"/>
</dbReference>
<evidence type="ECO:0000256" key="12">
    <source>
        <dbReference type="SAM" id="Phobius"/>
    </source>
</evidence>
<dbReference type="InterPro" id="IPR001789">
    <property type="entry name" value="Sig_transdc_resp-reg_receiver"/>
</dbReference>
<dbReference type="InterPro" id="IPR011006">
    <property type="entry name" value="CheY-like_superfamily"/>
</dbReference>
<dbReference type="GO" id="GO:0016787">
    <property type="term" value="F:hydrolase activity"/>
    <property type="evidence" value="ECO:0007669"/>
    <property type="project" value="UniProtKB-KW"/>
</dbReference>
<name>A0A2S2E390_9ALTE</name>
<comment type="catalytic activity">
    <reaction evidence="1">
        <text>ATP + protein L-histidine = ADP + protein N-phospho-L-histidine.</text>
        <dbReference type="EC" id="2.7.13.3"/>
    </reaction>
</comment>
<dbReference type="PROSITE" id="PS50109">
    <property type="entry name" value="HIS_KIN"/>
    <property type="match status" value="1"/>
</dbReference>
<keyword evidence="12" id="KW-1133">Transmembrane helix</keyword>
<dbReference type="Pfam" id="PF02518">
    <property type="entry name" value="HATPase_c"/>
    <property type="match status" value="1"/>
</dbReference>
<keyword evidence="7" id="KW-0067">ATP-binding</keyword>
<dbReference type="SMART" id="SM00388">
    <property type="entry name" value="HisKA"/>
    <property type="match status" value="1"/>
</dbReference>
<dbReference type="InterPro" id="IPR003594">
    <property type="entry name" value="HATPase_dom"/>
</dbReference>
<gene>
    <name evidence="17" type="ORF">HMF8227_01638</name>
</gene>